<keyword evidence="2" id="KW-0479">Metal-binding</keyword>
<evidence type="ECO:0000256" key="5">
    <source>
        <dbReference type="ARBA" id="ARBA00023242"/>
    </source>
</evidence>
<keyword evidence="4" id="KW-0804">Transcription</keyword>
<reference evidence="8 9" key="1">
    <citation type="journal article" date="2019" name="Nat. Ecol. Evol.">
        <title>Megaphylogeny resolves global patterns of mushroom evolution.</title>
        <authorList>
            <person name="Varga T."/>
            <person name="Krizsan K."/>
            <person name="Foldi C."/>
            <person name="Dima B."/>
            <person name="Sanchez-Garcia M."/>
            <person name="Sanchez-Ramirez S."/>
            <person name="Szollosi G.J."/>
            <person name="Szarkandi J.G."/>
            <person name="Papp V."/>
            <person name="Albert L."/>
            <person name="Andreopoulos W."/>
            <person name="Angelini C."/>
            <person name="Antonin V."/>
            <person name="Barry K.W."/>
            <person name="Bougher N.L."/>
            <person name="Buchanan P."/>
            <person name="Buyck B."/>
            <person name="Bense V."/>
            <person name="Catcheside P."/>
            <person name="Chovatia M."/>
            <person name="Cooper J."/>
            <person name="Damon W."/>
            <person name="Desjardin D."/>
            <person name="Finy P."/>
            <person name="Geml J."/>
            <person name="Haridas S."/>
            <person name="Hughes K."/>
            <person name="Justo A."/>
            <person name="Karasinski D."/>
            <person name="Kautmanova I."/>
            <person name="Kiss B."/>
            <person name="Kocsube S."/>
            <person name="Kotiranta H."/>
            <person name="LaButti K.M."/>
            <person name="Lechner B.E."/>
            <person name="Liimatainen K."/>
            <person name="Lipzen A."/>
            <person name="Lukacs Z."/>
            <person name="Mihaltcheva S."/>
            <person name="Morgado L.N."/>
            <person name="Niskanen T."/>
            <person name="Noordeloos M.E."/>
            <person name="Ohm R.A."/>
            <person name="Ortiz-Santana B."/>
            <person name="Ovrebo C."/>
            <person name="Racz N."/>
            <person name="Riley R."/>
            <person name="Savchenko A."/>
            <person name="Shiryaev A."/>
            <person name="Soop K."/>
            <person name="Spirin V."/>
            <person name="Szebenyi C."/>
            <person name="Tomsovsky M."/>
            <person name="Tulloss R.E."/>
            <person name="Uehling J."/>
            <person name="Grigoriev I.V."/>
            <person name="Vagvolgyi C."/>
            <person name="Papp T."/>
            <person name="Martin F.M."/>
            <person name="Miettinen O."/>
            <person name="Hibbett D.S."/>
            <person name="Nagy L.G."/>
        </authorList>
    </citation>
    <scope>NUCLEOTIDE SEQUENCE [LARGE SCALE GENOMIC DNA]</scope>
    <source>
        <strain evidence="8 9">HHB13444</strain>
    </source>
</reference>
<evidence type="ECO:0000256" key="3">
    <source>
        <dbReference type="ARBA" id="ARBA00023015"/>
    </source>
</evidence>
<comment type="subcellular location">
    <subcellularLocation>
        <location evidence="1">Nucleus</location>
    </subcellularLocation>
</comment>
<dbReference type="SMART" id="SM00066">
    <property type="entry name" value="GAL4"/>
    <property type="match status" value="1"/>
</dbReference>
<dbReference type="PANTHER" id="PTHR47338">
    <property type="entry name" value="ZN(II)2CYS6 TRANSCRIPTION FACTOR (EUROFUNG)-RELATED"/>
    <property type="match status" value="1"/>
</dbReference>
<dbReference type="PANTHER" id="PTHR47338:SF29">
    <property type="entry name" value="ZN(2)-C6 FUNGAL-TYPE DOMAIN-CONTAINING PROTEIN"/>
    <property type="match status" value="1"/>
</dbReference>
<evidence type="ECO:0000256" key="4">
    <source>
        <dbReference type="ARBA" id="ARBA00023163"/>
    </source>
</evidence>
<evidence type="ECO:0000259" key="7">
    <source>
        <dbReference type="PROSITE" id="PS50048"/>
    </source>
</evidence>
<dbReference type="InParanoid" id="A0A5C3PJS5"/>
<keyword evidence="3" id="KW-0805">Transcription regulation</keyword>
<accession>A0A5C3PJS5</accession>
<dbReference type="GO" id="GO:0005634">
    <property type="term" value="C:nucleus"/>
    <property type="evidence" value="ECO:0007669"/>
    <property type="project" value="UniProtKB-SubCell"/>
</dbReference>
<dbReference type="EMBL" id="ML211106">
    <property type="protein sequence ID" value="TFK88598.1"/>
    <property type="molecule type" value="Genomic_DNA"/>
</dbReference>
<keyword evidence="9" id="KW-1185">Reference proteome</keyword>
<proteinExistence type="predicted"/>
<feature type="compositionally biased region" description="Low complexity" evidence="6">
    <location>
        <begin position="30"/>
        <end position="48"/>
    </location>
</feature>
<keyword evidence="5" id="KW-0539">Nucleus</keyword>
<organism evidence="8 9">
    <name type="scientific">Polyporus arcularius HHB13444</name>
    <dbReference type="NCBI Taxonomy" id="1314778"/>
    <lineage>
        <taxon>Eukaryota</taxon>
        <taxon>Fungi</taxon>
        <taxon>Dikarya</taxon>
        <taxon>Basidiomycota</taxon>
        <taxon>Agaricomycotina</taxon>
        <taxon>Agaricomycetes</taxon>
        <taxon>Polyporales</taxon>
        <taxon>Polyporaceae</taxon>
        <taxon>Polyporus</taxon>
    </lineage>
</organism>
<name>A0A5C3PJS5_9APHY</name>
<feature type="domain" description="Zn(2)-C6 fungal-type" evidence="7">
    <location>
        <begin position="87"/>
        <end position="122"/>
    </location>
</feature>
<dbReference type="InterPro" id="IPR050815">
    <property type="entry name" value="TF_fung"/>
</dbReference>
<evidence type="ECO:0000256" key="2">
    <source>
        <dbReference type="ARBA" id="ARBA00022723"/>
    </source>
</evidence>
<feature type="region of interest" description="Disordered" evidence="6">
    <location>
        <begin position="115"/>
        <end position="191"/>
    </location>
</feature>
<dbReference type="PROSITE" id="PS50048">
    <property type="entry name" value="ZN2_CY6_FUNGAL_2"/>
    <property type="match status" value="1"/>
</dbReference>
<dbReference type="Gene3D" id="4.10.240.10">
    <property type="entry name" value="Zn(2)-C6 fungal-type DNA-binding domain"/>
    <property type="match status" value="1"/>
</dbReference>
<dbReference type="STRING" id="1314778.A0A5C3PJS5"/>
<dbReference type="GO" id="GO:0000981">
    <property type="term" value="F:DNA-binding transcription factor activity, RNA polymerase II-specific"/>
    <property type="evidence" value="ECO:0007669"/>
    <property type="project" value="InterPro"/>
</dbReference>
<dbReference type="Proteomes" id="UP000308197">
    <property type="component" value="Unassembled WGS sequence"/>
</dbReference>
<sequence>MTSDSGLLPIDYSLLDFDTTELESILGLSPTASSSCTDTSSASPATSRASDDSLFQASRRRIRPTIDLAPGQPPTMRGNPRIRVFVACYQCRARKTRCDGAKPVCQNCQRRARASETDQCRYDSRPNRRGRGRGGAGGHTAQESSKKPSTRRRSADESHDRRRNSREDAADYVQAPEEEDPRPPRLDLSEYSESDVMMWDLDKTRPAPLLRDYRVPMSTEDSQLQVKSATANQDEQEPSIPPRPGTQFARETWWDALIAFYATERDPGEVDIVVVSESLSLAQRSTALNTIIADLKALLQASPCWVSFLHLPRFFDTLFDPARRSSLQPSLLLSALALGAFLQSSEAENGARGRQKALKLLELAHGALDGALATGWVDIGLAQAALLIVYFEMQSHPLQSVARSRSAILLVDSLMRLFSLATVDEGIKPRGRSPFTRLRPTATHAGFNPAAQTPFFTPQMAPNDYRVDVQVPARSGLGATIAASLSSASADGGNTSSSSASGDSSHGCNCLALSLGTSWPSMLEFSPAFASTIRWPEGLAEGDFRREECRRLVWASVMVIGNLHAYIASIPGYNAIDSGSLFVREPENFALMLPGEALAAAGTTVEPDDMWTLAMRTMLLLHVCMRVRESKGIKQADRAQLGVQAWLEIDDLERRLARHTCNLDASFGYQVKELLFGMRMLASHEFRNFIPQVTTTGSMVFYRDKAEDWLRYVDECDTWVWKTFSMPVEKKSPSRDANRKSALIFWYIANIRRALTLWGNDHELMYGLELSKRFAKHAEYLMLFWPNRCVQEVWQGVRMQLVAACLEAGIPPPSTNFPRIPGTAA</sequence>
<dbReference type="InterPro" id="IPR001138">
    <property type="entry name" value="Zn2Cys6_DnaBD"/>
</dbReference>
<feature type="compositionally biased region" description="Basic and acidic residues" evidence="6">
    <location>
        <begin position="153"/>
        <end position="169"/>
    </location>
</feature>
<dbReference type="SUPFAM" id="SSF57701">
    <property type="entry name" value="Zn2/Cys6 DNA-binding domain"/>
    <property type="match status" value="1"/>
</dbReference>
<dbReference type="InterPro" id="IPR036864">
    <property type="entry name" value="Zn2-C6_fun-type_DNA-bd_sf"/>
</dbReference>
<evidence type="ECO:0000313" key="8">
    <source>
        <dbReference type="EMBL" id="TFK88598.1"/>
    </source>
</evidence>
<dbReference type="GO" id="GO:0008270">
    <property type="term" value="F:zinc ion binding"/>
    <property type="evidence" value="ECO:0007669"/>
    <property type="project" value="InterPro"/>
</dbReference>
<feature type="region of interest" description="Disordered" evidence="6">
    <location>
        <begin position="30"/>
        <end position="79"/>
    </location>
</feature>
<dbReference type="CDD" id="cd00067">
    <property type="entry name" value="GAL4"/>
    <property type="match status" value="1"/>
</dbReference>
<gene>
    <name evidence="8" type="ORF">K466DRAFT_65746</name>
</gene>
<dbReference type="AlphaFoldDB" id="A0A5C3PJS5"/>
<protein>
    <recommendedName>
        <fullName evidence="7">Zn(2)-C6 fungal-type domain-containing protein</fullName>
    </recommendedName>
</protein>
<dbReference type="Pfam" id="PF00172">
    <property type="entry name" value="Zn_clus"/>
    <property type="match status" value="1"/>
</dbReference>
<evidence type="ECO:0000256" key="1">
    <source>
        <dbReference type="ARBA" id="ARBA00004123"/>
    </source>
</evidence>
<feature type="compositionally biased region" description="Polar residues" evidence="6">
    <location>
        <begin position="219"/>
        <end position="233"/>
    </location>
</feature>
<evidence type="ECO:0000256" key="6">
    <source>
        <dbReference type="SAM" id="MobiDB-lite"/>
    </source>
</evidence>
<feature type="compositionally biased region" description="Basic and acidic residues" evidence="6">
    <location>
        <begin position="115"/>
        <end position="126"/>
    </location>
</feature>
<feature type="region of interest" description="Disordered" evidence="6">
    <location>
        <begin position="218"/>
        <end position="246"/>
    </location>
</feature>
<evidence type="ECO:0000313" key="9">
    <source>
        <dbReference type="Proteomes" id="UP000308197"/>
    </source>
</evidence>